<dbReference type="InterPro" id="IPR000061">
    <property type="entry name" value="Surp"/>
</dbReference>
<feature type="compositionally biased region" description="Basic and acidic residues" evidence="2">
    <location>
        <begin position="23"/>
        <end position="41"/>
    </location>
</feature>
<reference evidence="4" key="1">
    <citation type="submission" date="2022-10" db="EMBL/GenBank/DDBJ databases">
        <title>Culturing micro-colonial fungi from biological soil crusts in the Mojave desert and describing Neophaeococcomyces mojavensis, and introducing the new genera and species Taxawa tesnikishii.</title>
        <authorList>
            <person name="Kurbessoian T."/>
            <person name="Stajich J.E."/>
        </authorList>
    </citation>
    <scope>NUCLEOTIDE SEQUENCE</scope>
    <source>
        <strain evidence="4">TK_1</strain>
    </source>
</reference>
<feature type="region of interest" description="Disordered" evidence="2">
    <location>
        <begin position="541"/>
        <end position="577"/>
    </location>
</feature>
<dbReference type="Gene3D" id="1.10.10.790">
    <property type="entry name" value="Surp module"/>
    <property type="match status" value="1"/>
</dbReference>
<feature type="domain" description="CID" evidence="3">
    <location>
        <begin position="479"/>
        <end position="674"/>
    </location>
</feature>
<evidence type="ECO:0000256" key="1">
    <source>
        <dbReference type="ARBA" id="ARBA00022884"/>
    </source>
</evidence>
<gene>
    <name evidence="4" type="ORF">H2201_001786</name>
</gene>
<evidence type="ECO:0000313" key="4">
    <source>
        <dbReference type="EMBL" id="KAJ9667981.1"/>
    </source>
</evidence>
<dbReference type="SUPFAM" id="SSF109905">
    <property type="entry name" value="Surp module (SWAP domain)"/>
    <property type="match status" value="1"/>
</dbReference>
<feature type="region of interest" description="Disordered" evidence="2">
    <location>
        <begin position="798"/>
        <end position="819"/>
    </location>
</feature>
<feature type="compositionally biased region" description="Gly residues" evidence="2">
    <location>
        <begin position="74"/>
        <end position="86"/>
    </location>
</feature>
<feature type="region of interest" description="Disordered" evidence="2">
    <location>
        <begin position="284"/>
        <end position="317"/>
    </location>
</feature>
<feature type="compositionally biased region" description="Basic and acidic residues" evidence="2">
    <location>
        <begin position="1"/>
        <end position="14"/>
    </location>
</feature>
<dbReference type="Pfam" id="PF01805">
    <property type="entry name" value="Surp"/>
    <property type="match status" value="1"/>
</dbReference>
<keyword evidence="1" id="KW-0694">RNA-binding</keyword>
<protein>
    <recommendedName>
        <fullName evidence="3">CID domain-containing protein</fullName>
    </recommendedName>
</protein>
<organism evidence="4 5">
    <name type="scientific">Coniosporium apollinis</name>
    <dbReference type="NCBI Taxonomy" id="61459"/>
    <lineage>
        <taxon>Eukaryota</taxon>
        <taxon>Fungi</taxon>
        <taxon>Dikarya</taxon>
        <taxon>Ascomycota</taxon>
        <taxon>Pezizomycotina</taxon>
        <taxon>Dothideomycetes</taxon>
        <taxon>Dothideomycetes incertae sedis</taxon>
        <taxon>Coniosporium</taxon>
    </lineage>
</organism>
<accession>A0ABQ9P046</accession>
<dbReference type="InterPro" id="IPR051485">
    <property type="entry name" value="SR-CTD_assoc_factor"/>
</dbReference>
<feature type="region of interest" description="Disordered" evidence="2">
    <location>
        <begin position="1"/>
        <end position="181"/>
    </location>
</feature>
<dbReference type="InterPro" id="IPR006569">
    <property type="entry name" value="CID_dom"/>
</dbReference>
<dbReference type="PANTHER" id="PTHR23140:SF0">
    <property type="entry name" value="U2 SNRNP-ASSOCIATED SURP MOTIF-CONTAINING PROTEIN"/>
    <property type="match status" value="1"/>
</dbReference>
<sequence>MSDKKIKEFPDLSKKLAAPTKKSLFERQKAEAEAKRQREEAETAAAYQDFAKSFDIDNETPSSSRPSSRSGDFSGPGPGRGGFGGVGKRHFGAPTGPRGNSGPGSLGPPPSLSRKRAFDGSHPQQRDREQGRLAFGDAPGPLDAATAFQTSDDEDEKAAGSKAAERAAPKPTLHLSSLPPGTSQAVIKSLIPPTLTVDAVRSLPPSGPGSTERRSMSAIVTLAKDTPASDIDTAVNALQNRYLGLGHYLSISRHLSSAALGATGAGVGGLGSTSTSQPFNAKPVYAGPGASLSRAPPPSHRGGFAPPSSYNTTGPGQFGRGMGSVQVSVNPPSDLKQLKLIHKTLEALITHGPEFEALLMSRPEVQRDEKWAWLWDSRSAGGIWYRWRLWEISTGSDIQRLRNRLSKGPQRVFDSGAPWLGPERSLPFEFTTRFDDFVSDPEYDSSEDDESGDEAHQRRLHASGAPPDSGAEPQEKAYLNPLQKAKLTHLLARLPTTTAKLRKGDVARVTAFAIRHASAGADEVVDMIVSNVERPFAWSAANPDRKRGTGDDAETSHPGLGAVEEEKKTEKEKEKDDPSSSKLIALYLISDIFSSSATSGVRGAWRYRQLFEAALKSRRVFEQLGRLEKEVQWGRLRAEKFKRSVNSLLGLWEGWSAFPQAAQEHFVSAFNNPPLTEKEKAALEKEEKEKAEAKAAGAAKSRWKTVDVGTKAGETVAVGENDKEEKAEKDMGGEPMQEEGITGEPMEEDLDGKPTEDIAGEPMDEDTDGVPLAETDRMQEPLALPAAAVQLAVPGETMAATARRQRPKAVDMFADSDEE</sequence>
<feature type="compositionally biased region" description="Basic and acidic residues" evidence="2">
    <location>
        <begin position="564"/>
        <end position="577"/>
    </location>
</feature>
<feature type="compositionally biased region" description="Low complexity" evidence="2">
    <location>
        <begin position="61"/>
        <end position="73"/>
    </location>
</feature>
<feature type="compositionally biased region" description="Acidic residues" evidence="2">
    <location>
        <begin position="441"/>
        <end position="452"/>
    </location>
</feature>
<dbReference type="InterPro" id="IPR035967">
    <property type="entry name" value="SWAP/Surp_sf"/>
</dbReference>
<feature type="region of interest" description="Disordered" evidence="2">
    <location>
        <begin position="441"/>
        <end position="474"/>
    </location>
</feature>
<evidence type="ECO:0000259" key="3">
    <source>
        <dbReference type="PROSITE" id="PS51391"/>
    </source>
</evidence>
<dbReference type="Gene3D" id="1.25.40.90">
    <property type="match status" value="1"/>
</dbReference>
<proteinExistence type="predicted"/>
<dbReference type="Proteomes" id="UP001172684">
    <property type="component" value="Unassembled WGS sequence"/>
</dbReference>
<evidence type="ECO:0000256" key="2">
    <source>
        <dbReference type="SAM" id="MobiDB-lite"/>
    </source>
</evidence>
<name>A0ABQ9P046_9PEZI</name>
<feature type="compositionally biased region" description="Basic and acidic residues" evidence="2">
    <location>
        <begin position="116"/>
        <end position="131"/>
    </location>
</feature>
<dbReference type="InterPro" id="IPR008942">
    <property type="entry name" value="ENTH_VHS"/>
</dbReference>
<dbReference type="PROSITE" id="PS51391">
    <property type="entry name" value="CID"/>
    <property type="match status" value="1"/>
</dbReference>
<feature type="compositionally biased region" description="Basic and acidic residues" evidence="2">
    <location>
        <begin position="157"/>
        <end position="168"/>
    </location>
</feature>
<feature type="compositionally biased region" description="Basic and acidic residues" evidence="2">
    <location>
        <begin position="720"/>
        <end position="732"/>
    </location>
</feature>
<dbReference type="EMBL" id="JAPDRL010000009">
    <property type="protein sequence ID" value="KAJ9667981.1"/>
    <property type="molecule type" value="Genomic_DNA"/>
</dbReference>
<feature type="region of interest" description="Disordered" evidence="2">
    <location>
        <begin position="720"/>
        <end position="771"/>
    </location>
</feature>
<keyword evidence="5" id="KW-1185">Reference proteome</keyword>
<evidence type="ECO:0000313" key="5">
    <source>
        <dbReference type="Proteomes" id="UP001172684"/>
    </source>
</evidence>
<feature type="compositionally biased region" description="Acidic residues" evidence="2">
    <location>
        <begin position="758"/>
        <end position="768"/>
    </location>
</feature>
<dbReference type="PANTHER" id="PTHR23140">
    <property type="entry name" value="RNA PROCESSING PROTEIN LD23810P"/>
    <property type="match status" value="1"/>
</dbReference>
<comment type="caution">
    <text evidence="4">The sequence shown here is derived from an EMBL/GenBank/DDBJ whole genome shotgun (WGS) entry which is preliminary data.</text>
</comment>